<proteinExistence type="predicted"/>
<protein>
    <recommendedName>
        <fullName evidence="1">AAA-ATPase-like domain-containing protein</fullName>
    </recommendedName>
</protein>
<dbReference type="InterPro" id="IPR018631">
    <property type="entry name" value="AAA-ATPase-like_dom"/>
</dbReference>
<dbReference type="EMBL" id="ATBP01001858">
    <property type="protein sequence ID" value="ETR66623.1"/>
    <property type="molecule type" value="Genomic_DNA"/>
</dbReference>
<dbReference type="PANTHER" id="PTHR34825:SF1">
    <property type="entry name" value="AAA-ATPASE-LIKE DOMAIN-CONTAINING PROTEIN"/>
    <property type="match status" value="1"/>
</dbReference>
<feature type="domain" description="AAA-ATPase-like" evidence="1">
    <location>
        <begin position="2"/>
        <end position="211"/>
    </location>
</feature>
<comment type="caution">
    <text evidence="2">The sequence shown here is derived from an EMBL/GenBank/DDBJ whole genome shotgun (WGS) entry which is preliminary data.</text>
</comment>
<dbReference type="PANTHER" id="PTHR34825">
    <property type="entry name" value="CONSERVED PROTEIN, WITH A WEAK D-GALACTARATE DEHYDRATASE/ALTRONATE HYDROLASE DOMAIN"/>
    <property type="match status" value="1"/>
</dbReference>
<evidence type="ECO:0000313" key="2">
    <source>
        <dbReference type="EMBL" id="ETR66623.1"/>
    </source>
</evidence>
<gene>
    <name evidence="2" type="ORF">OMM_12559</name>
</gene>
<evidence type="ECO:0000313" key="3">
    <source>
        <dbReference type="Proteomes" id="UP000189670"/>
    </source>
</evidence>
<reference evidence="3" key="1">
    <citation type="submission" date="2012-11" db="EMBL/GenBank/DDBJ databases">
        <authorList>
            <person name="Lucero-Rivera Y.E."/>
            <person name="Tovar-Ramirez D."/>
        </authorList>
    </citation>
    <scope>NUCLEOTIDE SEQUENCE [LARGE SCALE GENOMIC DNA]</scope>
    <source>
        <strain evidence="3">Araruama</strain>
    </source>
</reference>
<organism evidence="2 3">
    <name type="scientific">Candidatus Magnetoglobus multicellularis str. Araruama</name>
    <dbReference type="NCBI Taxonomy" id="890399"/>
    <lineage>
        <taxon>Bacteria</taxon>
        <taxon>Pseudomonadati</taxon>
        <taxon>Thermodesulfobacteriota</taxon>
        <taxon>Desulfobacteria</taxon>
        <taxon>Desulfobacterales</taxon>
        <taxon>Desulfobacteraceae</taxon>
        <taxon>Candidatus Magnetoglobus</taxon>
    </lineage>
</organism>
<accession>A0A1V1NVN5</accession>
<evidence type="ECO:0000259" key="1">
    <source>
        <dbReference type="Pfam" id="PF09820"/>
    </source>
</evidence>
<dbReference type="AlphaFoldDB" id="A0A1V1NVN5"/>
<feature type="non-terminal residue" evidence="2">
    <location>
        <position position="1"/>
    </location>
</feature>
<sequence>DNYFIDKSMLIHHLVDGNNDIVLFPRPRRFGKTCNLSMIRYFFEISDASNAHLFNGLAIQNQTSWQLQGKFPVIFISLRTCSGLEWQSCFTLFTHLLSDEFRRHLYLLNSDVLDPVEKSDFELITKRQAKPEICAFALKNLSKYLREYYDQKVIILCDEYDTPIHNGYLNNYYEEVIDFMRLFLGSGFKDNDHLYKGVLTGILRIARESIFSELNNLDVFTVIDDHCSEFFGVTESEMQKLLMHYDLKSHESILKKAYDGYTFGNHTIYNPWSVLHYCSFPKAGPKSYWINTSANGLIRQLIFQEHMIKISDVQALIDGKSVWKTINENLVMKELKSFRDAVWNLLLFSGYLTVAEKRPDPDNSDNHICRLTIPNTEIKQFFISEMKNLESNQAPDILLASEKKS</sequence>
<name>A0A1V1NVN5_9BACT</name>
<dbReference type="Proteomes" id="UP000189670">
    <property type="component" value="Unassembled WGS sequence"/>
</dbReference>
<dbReference type="Pfam" id="PF09820">
    <property type="entry name" value="AAA-ATPase_like"/>
    <property type="match status" value="1"/>
</dbReference>